<dbReference type="PANTHER" id="PTHR43394">
    <property type="entry name" value="ATP-DEPENDENT PERMEASE MDL1, MITOCHONDRIAL"/>
    <property type="match status" value="1"/>
</dbReference>
<keyword evidence="8 9" id="KW-0472">Membrane</keyword>
<dbReference type="Gene3D" id="1.20.1560.10">
    <property type="entry name" value="ABC transporter type 1, transmembrane domain"/>
    <property type="match status" value="1"/>
</dbReference>
<evidence type="ECO:0000256" key="4">
    <source>
        <dbReference type="ARBA" id="ARBA00022692"/>
    </source>
</evidence>
<dbReference type="AlphaFoldDB" id="A0A919CQI8"/>
<evidence type="ECO:0000256" key="3">
    <source>
        <dbReference type="ARBA" id="ARBA00022475"/>
    </source>
</evidence>
<dbReference type="GO" id="GO:0005886">
    <property type="term" value="C:plasma membrane"/>
    <property type="evidence" value="ECO:0007669"/>
    <property type="project" value="UniProtKB-SubCell"/>
</dbReference>
<name>A0A919CQI8_9PROT</name>
<feature type="transmembrane region" description="Helical" evidence="9">
    <location>
        <begin position="43"/>
        <end position="62"/>
    </location>
</feature>
<dbReference type="PROSITE" id="PS00211">
    <property type="entry name" value="ABC_TRANSPORTER_1"/>
    <property type="match status" value="1"/>
</dbReference>
<organism evidence="12 13">
    <name type="scientific">Thalassobaculum fulvum</name>
    <dbReference type="NCBI Taxonomy" id="1633335"/>
    <lineage>
        <taxon>Bacteria</taxon>
        <taxon>Pseudomonadati</taxon>
        <taxon>Pseudomonadota</taxon>
        <taxon>Alphaproteobacteria</taxon>
        <taxon>Rhodospirillales</taxon>
        <taxon>Thalassobaculaceae</taxon>
        <taxon>Thalassobaculum</taxon>
    </lineage>
</organism>
<feature type="transmembrane region" description="Helical" evidence="9">
    <location>
        <begin position="167"/>
        <end position="190"/>
    </location>
</feature>
<dbReference type="FunFam" id="3.40.50.300:FF:000221">
    <property type="entry name" value="Multidrug ABC transporter ATP-binding protein"/>
    <property type="match status" value="1"/>
</dbReference>
<comment type="subcellular location">
    <subcellularLocation>
        <location evidence="1">Cell membrane</location>
        <topology evidence="1">Multi-pass membrane protein</topology>
    </subcellularLocation>
</comment>
<evidence type="ECO:0000256" key="8">
    <source>
        <dbReference type="ARBA" id="ARBA00023136"/>
    </source>
</evidence>
<evidence type="ECO:0000256" key="7">
    <source>
        <dbReference type="ARBA" id="ARBA00022989"/>
    </source>
</evidence>
<feature type="transmembrane region" description="Helical" evidence="9">
    <location>
        <begin position="277"/>
        <end position="299"/>
    </location>
</feature>
<keyword evidence="2" id="KW-0813">Transport</keyword>
<evidence type="ECO:0000256" key="6">
    <source>
        <dbReference type="ARBA" id="ARBA00022840"/>
    </source>
</evidence>
<keyword evidence="6" id="KW-0067">ATP-binding</keyword>
<evidence type="ECO:0000256" key="1">
    <source>
        <dbReference type="ARBA" id="ARBA00004651"/>
    </source>
</evidence>
<feature type="domain" description="ABC transmembrane type-1" evidence="11">
    <location>
        <begin position="46"/>
        <end position="340"/>
    </location>
</feature>
<comment type="caution">
    <text evidence="12">The sequence shown here is derived from an EMBL/GenBank/DDBJ whole genome shotgun (WGS) entry which is preliminary data.</text>
</comment>
<dbReference type="Proteomes" id="UP000630353">
    <property type="component" value="Unassembled WGS sequence"/>
</dbReference>
<dbReference type="RefSeq" id="WP_189988987.1">
    <property type="nucleotide sequence ID" value="NZ_BMZS01000004.1"/>
</dbReference>
<dbReference type="GO" id="GO:0005524">
    <property type="term" value="F:ATP binding"/>
    <property type="evidence" value="ECO:0007669"/>
    <property type="project" value="UniProtKB-KW"/>
</dbReference>
<evidence type="ECO:0000259" key="11">
    <source>
        <dbReference type="PROSITE" id="PS50929"/>
    </source>
</evidence>
<dbReference type="SUPFAM" id="SSF90123">
    <property type="entry name" value="ABC transporter transmembrane region"/>
    <property type="match status" value="1"/>
</dbReference>
<proteinExistence type="predicted"/>
<keyword evidence="5" id="KW-0547">Nucleotide-binding</keyword>
<evidence type="ECO:0000313" key="12">
    <source>
        <dbReference type="EMBL" id="GHD48799.1"/>
    </source>
</evidence>
<feature type="domain" description="ABC transporter" evidence="10">
    <location>
        <begin position="374"/>
        <end position="611"/>
    </location>
</feature>
<dbReference type="Gene3D" id="3.40.50.300">
    <property type="entry name" value="P-loop containing nucleotide triphosphate hydrolases"/>
    <property type="match status" value="1"/>
</dbReference>
<sequence length="626" mass="67938">MSGSQQHSRRVDTQVDAQYGIDVSRLDAAVLWRITAMAFRHRLRMAVAVVATLCAGGFQLLVPQYLGRAVDQARGLLAGAAAGEVARSAAEDALLTTALLLLGAAIARGSFTMLQNYQGEAVGQLIGYRLRLDYYRKLQSLSLSWHDRVHTGDLMTRGILDIEGVRLWVDTGVLRSILLTVLIGGGAVVLLRNDPVLALAALSFVPIVGIRASIARLKLRDTWIALQDQMSLLTKVMEENLGGIRVVRAFAAQAHELARYDAISDTALAIASRRVRLFVLSTTQMTFVYFLAMALTLWVGGTKVVAGEVTLGQLAEALAFMLILQMPVRQIGWMINSIARASTCGGRLFNVLDLEPSISDAPDARPLQVTDGVLRFENVGFRYPAAARDDRILEDVSFEARPGKMIGIVGPPGSGKTTIAQLVGRFYDVAEGRITLDGQDIRGVTLKSLRAAVSIVPQEPFLFTASIGHNVAYGDPWAGRTDIEKSAQMAQLHSYIKGLPQAYQTLVGERGVSLSGGQRQRLSIARAVLPDAKVLVFDDSTAAVDAATERRIREALREFTRDRAVIVIAHRLSSLMHADEILFLEGGRIVERGSHDALMQQGGRYAQLYELQARSVAGEGAGEGSR</sequence>
<dbReference type="InterPro" id="IPR027417">
    <property type="entry name" value="P-loop_NTPase"/>
</dbReference>
<dbReference type="InterPro" id="IPR039421">
    <property type="entry name" value="Type_1_exporter"/>
</dbReference>
<gene>
    <name evidence="12" type="ORF">GCM10017083_20280</name>
</gene>
<evidence type="ECO:0000313" key="13">
    <source>
        <dbReference type="Proteomes" id="UP000630353"/>
    </source>
</evidence>
<dbReference type="InterPro" id="IPR011527">
    <property type="entry name" value="ABC1_TM_dom"/>
</dbReference>
<feature type="transmembrane region" description="Helical" evidence="9">
    <location>
        <begin position="196"/>
        <end position="214"/>
    </location>
</feature>
<dbReference type="Pfam" id="PF00005">
    <property type="entry name" value="ABC_tran"/>
    <property type="match status" value="1"/>
</dbReference>
<keyword evidence="3" id="KW-1003">Cell membrane</keyword>
<dbReference type="InterPro" id="IPR036640">
    <property type="entry name" value="ABC1_TM_sf"/>
</dbReference>
<dbReference type="InterPro" id="IPR003593">
    <property type="entry name" value="AAA+_ATPase"/>
</dbReference>
<dbReference type="GO" id="GO:0015421">
    <property type="term" value="F:ABC-type oligopeptide transporter activity"/>
    <property type="evidence" value="ECO:0007669"/>
    <property type="project" value="TreeGrafter"/>
</dbReference>
<accession>A0A919CQI8</accession>
<keyword evidence="7 9" id="KW-1133">Transmembrane helix</keyword>
<dbReference type="PANTHER" id="PTHR43394:SF1">
    <property type="entry name" value="ATP-BINDING CASSETTE SUB-FAMILY B MEMBER 10, MITOCHONDRIAL"/>
    <property type="match status" value="1"/>
</dbReference>
<dbReference type="SMART" id="SM00382">
    <property type="entry name" value="AAA"/>
    <property type="match status" value="1"/>
</dbReference>
<dbReference type="SUPFAM" id="SSF52540">
    <property type="entry name" value="P-loop containing nucleoside triphosphate hydrolases"/>
    <property type="match status" value="1"/>
</dbReference>
<feature type="transmembrane region" description="Helical" evidence="9">
    <location>
        <begin position="93"/>
        <end position="111"/>
    </location>
</feature>
<keyword evidence="13" id="KW-1185">Reference proteome</keyword>
<dbReference type="GO" id="GO:0016887">
    <property type="term" value="F:ATP hydrolysis activity"/>
    <property type="evidence" value="ECO:0007669"/>
    <property type="project" value="InterPro"/>
</dbReference>
<dbReference type="EMBL" id="BMZS01000004">
    <property type="protein sequence ID" value="GHD48799.1"/>
    <property type="molecule type" value="Genomic_DNA"/>
</dbReference>
<dbReference type="PROSITE" id="PS50929">
    <property type="entry name" value="ABC_TM1F"/>
    <property type="match status" value="1"/>
</dbReference>
<reference evidence="12" key="2">
    <citation type="submission" date="2020-09" db="EMBL/GenBank/DDBJ databases">
        <authorList>
            <person name="Sun Q."/>
            <person name="Kim S."/>
        </authorList>
    </citation>
    <scope>NUCLEOTIDE SEQUENCE</scope>
    <source>
        <strain evidence="12">KCTC 42651</strain>
    </source>
</reference>
<dbReference type="Pfam" id="PF00664">
    <property type="entry name" value="ABC_membrane"/>
    <property type="match status" value="1"/>
</dbReference>
<evidence type="ECO:0000256" key="2">
    <source>
        <dbReference type="ARBA" id="ARBA00022448"/>
    </source>
</evidence>
<keyword evidence="4 9" id="KW-0812">Transmembrane</keyword>
<dbReference type="InterPro" id="IPR003439">
    <property type="entry name" value="ABC_transporter-like_ATP-bd"/>
</dbReference>
<evidence type="ECO:0000259" key="10">
    <source>
        <dbReference type="PROSITE" id="PS50893"/>
    </source>
</evidence>
<dbReference type="CDD" id="cd18542">
    <property type="entry name" value="ABC_6TM_YknU_like"/>
    <property type="match status" value="1"/>
</dbReference>
<evidence type="ECO:0000256" key="9">
    <source>
        <dbReference type="SAM" id="Phobius"/>
    </source>
</evidence>
<evidence type="ECO:0000256" key="5">
    <source>
        <dbReference type="ARBA" id="ARBA00022741"/>
    </source>
</evidence>
<dbReference type="InterPro" id="IPR017871">
    <property type="entry name" value="ABC_transporter-like_CS"/>
</dbReference>
<protein>
    <submittedName>
        <fullName evidence="12">Multidrug ABC transporter</fullName>
    </submittedName>
</protein>
<dbReference type="PROSITE" id="PS50893">
    <property type="entry name" value="ABC_TRANSPORTER_2"/>
    <property type="match status" value="1"/>
</dbReference>
<reference evidence="12" key="1">
    <citation type="journal article" date="2014" name="Int. J. Syst. Evol. Microbiol.">
        <title>Complete genome sequence of Corynebacterium casei LMG S-19264T (=DSM 44701T), isolated from a smear-ripened cheese.</title>
        <authorList>
            <consortium name="US DOE Joint Genome Institute (JGI-PGF)"/>
            <person name="Walter F."/>
            <person name="Albersmeier A."/>
            <person name="Kalinowski J."/>
            <person name="Ruckert C."/>
        </authorList>
    </citation>
    <scope>NUCLEOTIDE SEQUENCE</scope>
    <source>
        <strain evidence="12">KCTC 42651</strain>
    </source>
</reference>